<name>A0A8D8RRU4_9HEMI</name>
<sequence length="522" mass="60403">MKVEMGTETTASMVERWAQQMGLPVDNFTLFYESINDPVMRGAWSHIVQHVCPKQEIQQINQLIADYEFHKLNPGSDVEVSVHKPEDVILYKKREHLLKILQEKRKEEALLDEEKRMSLKHLQEKRNTNLSLKRTIKSKQHKSNMLRLKQLEMTETLQSVKECNQKINNILNSEQVTDKDRVLVLIKMSIKQLMAFNTDSPDLNSAFWKSIRQEWLTHSPPVVIQGALTFCQELCASIDALLYTRCEPQTMADFSPVNDELASMRSELEETYEQCEKLKLAEQQTNKMPELFEEINQLLLKNESNPDIGRVKADRFRESIEYESLLAQVEYLRGVSDSCGIETQSDTTQLELSTDQKAEVKNTIQMMESTAQLIFSHIAQFEDITRLFHDLKSHQNECLAVMKDHMSKLPSLELHKFHNKLVQVHTWLVQISDDHYSNKIDNFQKDTGATNLKQIQHLLSTLCAMQDMTPLPDVSTNDCYDTNTETQCQLPDSLNDDVLDTMDERLKKITQMFEYLGAAAQK</sequence>
<evidence type="ECO:0000313" key="1">
    <source>
        <dbReference type="EMBL" id="CAG6656483.1"/>
    </source>
</evidence>
<proteinExistence type="predicted"/>
<organism evidence="1">
    <name type="scientific">Cacopsylla melanoneura</name>
    <dbReference type="NCBI Taxonomy" id="428564"/>
    <lineage>
        <taxon>Eukaryota</taxon>
        <taxon>Metazoa</taxon>
        <taxon>Ecdysozoa</taxon>
        <taxon>Arthropoda</taxon>
        <taxon>Hexapoda</taxon>
        <taxon>Insecta</taxon>
        <taxon>Pterygota</taxon>
        <taxon>Neoptera</taxon>
        <taxon>Paraneoptera</taxon>
        <taxon>Hemiptera</taxon>
        <taxon>Sternorrhyncha</taxon>
        <taxon>Psylloidea</taxon>
        <taxon>Psyllidae</taxon>
        <taxon>Psyllinae</taxon>
        <taxon>Cacopsylla</taxon>
    </lineage>
</organism>
<dbReference type="EMBL" id="HBUF01185054">
    <property type="protein sequence ID" value="CAG6656483.1"/>
    <property type="molecule type" value="Transcribed_RNA"/>
</dbReference>
<reference evidence="1" key="1">
    <citation type="submission" date="2021-05" db="EMBL/GenBank/DDBJ databases">
        <authorList>
            <person name="Alioto T."/>
            <person name="Alioto T."/>
            <person name="Gomez Garrido J."/>
        </authorList>
    </citation>
    <scope>NUCLEOTIDE SEQUENCE</scope>
</reference>
<protein>
    <submittedName>
        <fullName evidence="1">Uncharacterized protein</fullName>
    </submittedName>
</protein>
<accession>A0A8D8RRU4</accession>
<dbReference type="AlphaFoldDB" id="A0A8D8RRU4"/>